<evidence type="ECO:0000256" key="4">
    <source>
        <dbReference type="RuleBase" id="RU361169"/>
    </source>
</evidence>
<dbReference type="Gene3D" id="3.40.50.1110">
    <property type="entry name" value="SGNH hydrolase"/>
    <property type="match status" value="1"/>
</dbReference>
<dbReference type="InterPro" id="IPR000743">
    <property type="entry name" value="Glyco_hydro_28"/>
</dbReference>
<name>A0ABN8EME6_9BACT</name>
<comment type="caution">
    <text evidence="5">The sequence shown here is derived from an EMBL/GenBank/DDBJ whole genome shotgun (WGS) entry which is preliminary data.</text>
</comment>
<proteinExistence type="inferred from homology"/>
<keyword evidence="2 4" id="KW-0378">Hydrolase</keyword>
<dbReference type="InterPro" id="IPR037459">
    <property type="entry name" value="RhgT-like"/>
</dbReference>
<dbReference type="InterPro" id="IPR006626">
    <property type="entry name" value="PbH1"/>
</dbReference>
<sequence>MKTNNIYRIIVFTSLFWGNSAFITDFFADEKPRIFLIGDSTCANKNPYDIPETGWGQVFPDLFTDAVEIQNHAVNGRSTKSFRTLGHWKKVHDQLHKGDYVFIQFGHNDQKESDSTRYAAPQTDYRKNLIRFIEETQAKGATPVLFTPVMRRKFDENGKFIDQHGEYPSVVREIAKQYNISLIDIHASSQKVIEQHGVDGSKKIFMHYGGGIFSKFPKGIEDNTHFSPYGARLMANLVADGLVNIGHPLRNFLKKTDFNDKYAYELPITYRPYFRKDTFNIVRYGAKSDGLTVNTKSINQAIELCSAAGGGTVFIPKGLWITGPVVIKSNVNLHLEKGALLQFSKNYDDYPIVLTTWEGQDSYRCQAPIWGVDLENIAITGEGVIDGGGDVWRAIKKDKQTAGQWSSLIKSGGVLDEKQANWYPSEKSLKGNMIPNAGRILNGLKPTPEELASYKDFLRPNMVSLTRCKNVVIEGITLQNSPAWTMHPLLCEHISIKNVTVKNYWYAQNSDALDLESCRVGIVEGCTFDTGDDGITIKSGRDEQGRKRGVPTENFIIKDCIVYHAHGGFVIGSEMSGGVKNMFISDCTFMGSDVGLRFKTARGRGGVVENIFVNNINMTEIPGEAILFDMYYAAKDPVPANRESNELPVIKAEPLNEGTPQFNSFYIKNVVCKGAETAILIRGLPEMSIKNINIENAMIESNKGLICVEAENISLKNIMLFTKDKTVLQVQNSKNVVLENIKYGTEKDVLLKVMGEKSAGVRLLNTDTKNAKNAVELGIGVKSNVVSKK</sequence>
<dbReference type="PANTHER" id="PTHR31339">
    <property type="entry name" value="PECTIN LYASE-RELATED"/>
    <property type="match status" value="1"/>
</dbReference>
<evidence type="ECO:0000256" key="2">
    <source>
        <dbReference type="ARBA" id="ARBA00022801"/>
    </source>
</evidence>
<organism evidence="5 6">
    <name type="scientific">Emticicia aquatica</name>
    <dbReference type="NCBI Taxonomy" id="1681835"/>
    <lineage>
        <taxon>Bacteria</taxon>
        <taxon>Pseudomonadati</taxon>
        <taxon>Bacteroidota</taxon>
        <taxon>Cytophagia</taxon>
        <taxon>Cytophagales</taxon>
        <taxon>Leadbetterellaceae</taxon>
        <taxon>Emticicia</taxon>
    </lineage>
</organism>
<dbReference type="PANTHER" id="PTHR31339:SF9">
    <property type="entry name" value="PLASMIN AND FIBRONECTIN-BINDING PROTEIN A"/>
    <property type="match status" value="1"/>
</dbReference>
<dbReference type="RefSeq" id="WP_238803736.1">
    <property type="nucleotide sequence ID" value="NZ_CAKLPY010000001.1"/>
</dbReference>
<dbReference type="InterPro" id="IPR036514">
    <property type="entry name" value="SGNH_hydro_sf"/>
</dbReference>
<dbReference type="Pfam" id="PF00657">
    <property type="entry name" value="Lipase_GDSL"/>
    <property type="match status" value="1"/>
</dbReference>
<evidence type="ECO:0000256" key="1">
    <source>
        <dbReference type="ARBA" id="ARBA00008834"/>
    </source>
</evidence>
<evidence type="ECO:0008006" key="7">
    <source>
        <dbReference type="Google" id="ProtNLM"/>
    </source>
</evidence>
<accession>A0ABN8EME6</accession>
<dbReference type="EMBL" id="CAKLPY010000001">
    <property type="protein sequence ID" value="CAH0993973.1"/>
    <property type="molecule type" value="Genomic_DNA"/>
</dbReference>
<gene>
    <name evidence="5" type="ORF">EMA8858_00078</name>
</gene>
<keyword evidence="6" id="KW-1185">Reference proteome</keyword>
<dbReference type="Proteomes" id="UP000837932">
    <property type="component" value="Unassembled WGS sequence"/>
</dbReference>
<protein>
    <recommendedName>
        <fullName evidence="7">GDSL family lipase</fullName>
    </recommendedName>
</protein>
<dbReference type="InterPro" id="IPR012334">
    <property type="entry name" value="Pectin_lyas_fold"/>
</dbReference>
<evidence type="ECO:0000313" key="6">
    <source>
        <dbReference type="Proteomes" id="UP000837932"/>
    </source>
</evidence>
<evidence type="ECO:0000256" key="3">
    <source>
        <dbReference type="ARBA" id="ARBA00023295"/>
    </source>
</evidence>
<dbReference type="SMART" id="SM00710">
    <property type="entry name" value="PbH1"/>
    <property type="match status" value="4"/>
</dbReference>
<reference evidence="5" key="1">
    <citation type="submission" date="2021-12" db="EMBL/GenBank/DDBJ databases">
        <authorList>
            <person name="Rodrigo-Torres L."/>
            <person name="Arahal R. D."/>
            <person name="Lucena T."/>
        </authorList>
    </citation>
    <scope>NUCLEOTIDE SEQUENCE</scope>
    <source>
        <strain evidence="5">CECT 8858</strain>
    </source>
</reference>
<dbReference type="SUPFAM" id="SSF52266">
    <property type="entry name" value="SGNH hydrolase"/>
    <property type="match status" value="1"/>
</dbReference>
<dbReference type="InterPro" id="IPR011050">
    <property type="entry name" value="Pectin_lyase_fold/virulence"/>
</dbReference>
<dbReference type="Gene3D" id="2.160.20.10">
    <property type="entry name" value="Single-stranded right-handed beta-helix, Pectin lyase-like"/>
    <property type="match status" value="1"/>
</dbReference>
<evidence type="ECO:0000313" key="5">
    <source>
        <dbReference type="EMBL" id="CAH0993973.1"/>
    </source>
</evidence>
<dbReference type="CDD" id="cd01821">
    <property type="entry name" value="Rhamnogalacturan_acetylesterase_like"/>
    <property type="match status" value="1"/>
</dbReference>
<comment type="similarity">
    <text evidence="1 4">Belongs to the glycosyl hydrolase 28 family.</text>
</comment>
<dbReference type="InterPro" id="IPR051801">
    <property type="entry name" value="GH28_Enzymes"/>
</dbReference>
<dbReference type="Pfam" id="PF00295">
    <property type="entry name" value="Glyco_hydro_28"/>
    <property type="match status" value="1"/>
</dbReference>
<dbReference type="SUPFAM" id="SSF51126">
    <property type="entry name" value="Pectin lyase-like"/>
    <property type="match status" value="1"/>
</dbReference>
<keyword evidence="3 4" id="KW-0326">Glycosidase</keyword>
<dbReference type="InterPro" id="IPR001087">
    <property type="entry name" value="GDSL"/>
</dbReference>